<gene>
    <name evidence="1" type="ORF">ABXS05_03145</name>
</gene>
<dbReference type="RefSeq" id="WP_367622878.1">
    <property type="nucleotide sequence ID" value="NZ_JBFNQD010000001.1"/>
</dbReference>
<evidence type="ECO:0008006" key="3">
    <source>
        <dbReference type="Google" id="ProtNLM"/>
    </source>
</evidence>
<dbReference type="EMBL" id="JBFNQD010000001">
    <property type="protein sequence ID" value="MEW9304518.1"/>
    <property type="molecule type" value="Genomic_DNA"/>
</dbReference>
<dbReference type="Proteomes" id="UP001555786">
    <property type="component" value="Unassembled WGS sequence"/>
</dbReference>
<dbReference type="Gene3D" id="1.10.10.10">
    <property type="entry name" value="Winged helix-like DNA-binding domain superfamily/Winged helix DNA-binding domain"/>
    <property type="match status" value="1"/>
</dbReference>
<evidence type="ECO:0000313" key="1">
    <source>
        <dbReference type="EMBL" id="MEW9304518.1"/>
    </source>
</evidence>
<accession>A0ABV3PFX4</accession>
<dbReference type="InterPro" id="IPR036388">
    <property type="entry name" value="WH-like_DNA-bd_sf"/>
</dbReference>
<protein>
    <recommendedName>
        <fullName evidence="3">HTH luxR-type domain-containing protein</fullName>
    </recommendedName>
</protein>
<comment type="caution">
    <text evidence="1">The sequence shown here is derived from an EMBL/GenBank/DDBJ whole genome shotgun (WGS) entry which is preliminary data.</text>
</comment>
<reference evidence="1 2" key="1">
    <citation type="submission" date="2024-07" db="EMBL/GenBank/DDBJ databases">
        <title>Description of Labrys sedimenti sp. nov., isolated from a diclofenac-degrading enrichment culture.</title>
        <authorList>
            <person name="Tancsics A."/>
            <person name="Csepanyi A."/>
        </authorList>
    </citation>
    <scope>NUCLEOTIDE SEQUENCE [LARGE SCALE GENOMIC DNA]</scope>
    <source>
        <strain evidence="1 2">LMG 23578</strain>
    </source>
</reference>
<sequence length="52" mass="5803">MNTEQIKEAAMLWLTGKNTTEIAVALFVFESDVERHLTEIKAEARLIAARAA</sequence>
<evidence type="ECO:0000313" key="2">
    <source>
        <dbReference type="Proteomes" id="UP001555786"/>
    </source>
</evidence>
<organism evidence="1 2">
    <name type="scientific">Labrys neptuniae</name>
    <dbReference type="NCBI Taxonomy" id="376174"/>
    <lineage>
        <taxon>Bacteria</taxon>
        <taxon>Pseudomonadati</taxon>
        <taxon>Pseudomonadota</taxon>
        <taxon>Alphaproteobacteria</taxon>
        <taxon>Hyphomicrobiales</taxon>
        <taxon>Xanthobacteraceae</taxon>
        <taxon>Labrys</taxon>
    </lineage>
</organism>
<name>A0ABV3PFX4_9HYPH</name>
<keyword evidence="2" id="KW-1185">Reference proteome</keyword>
<proteinExistence type="predicted"/>